<protein>
    <submittedName>
        <fullName evidence="3">Putative plasmid partition protein</fullName>
    </submittedName>
</protein>
<accession>W5SC32</accession>
<geneLocation type="plasmid" evidence="3">
    <name>unnamed</name>
</geneLocation>
<proteinExistence type="predicted"/>
<dbReference type="Pfam" id="PF25882">
    <property type="entry name" value="Plasmid_parti_C"/>
    <property type="match status" value="1"/>
</dbReference>
<sequence>MKIKEETMSRSQKKEIVLNNRKISVNQFERSNDKDDEMEYESYKNQIRRITVSDINNKIELMEILYKIRMKKLYQLDGYKKFEDFLEKFIIARSQAFLYLRLYKRVLSGDLKIEEIKQFGFREAYKRIKKSDIDKNISKVNPIKPLRFQLKSQESYDFYKKNAKFTSYFLDRVFKDKKDLLEKFMKEFESLKS</sequence>
<feature type="domain" description="Plasmid partition protein putative N-terminal" evidence="1">
    <location>
        <begin position="28"/>
        <end position="132"/>
    </location>
</feature>
<reference evidence="3" key="1">
    <citation type="submission" date="2013-02" db="EMBL/GenBank/DDBJ databases">
        <title>Comparative genomics of Borrelia species.</title>
        <authorList>
            <person name="Schwan T.G."/>
            <person name="Raffel S.J."/>
            <person name="Porcella S.F."/>
        </authorList>
    </citation>
    <scope>NUCLEOTIDE SEQUENCE</scope>
    <source>
        <strain evidence="3">YOR</strain>
        <plasmid evidence="3">unnamed</plasmid>
    </source>
</reference>
<dbReference type="EMBL" id="CP004196">
    <property type="protein sequence ID" value="AHH04497.1"/>
    <property type="molecule type" value="Genomic_DNA"/>
</dbReference>
<dbReference type="NCBIfam" id="NF033725">
    <property type="entry name" value="borfam_49"/>
    <property type="match status" value="1"/>
</dbReference>
<evidence type="ECO:0000259" key="1">
    <source>
        <dbReference type="Pfam" id="PF01672"/>
    </source>
</evidence>
<evidence type="ECO:0000259" key="2">
    <source>
        <dbReference type="Pfam" id="PF25882"/>
    </source>
</evidence>
<feature type="domain" description="Plasmid partition protein putative C-terminal" evidence="2">
    <location>
        <begin position="140"/>
        <end position="189"/>
    </location>
</feature>
<organism evidence="3">
    <name type="scientific">Borrelia nietonii YOR</name>
    <dbReference type="NCBI Taxonomy" id="1293576"/>
    <lineage>
        <taxon>Bacteria</taxon>
        <taxon>Pseudomonadati</taxon>
        <taxon>Spirochaetota</taxon>
        <taxon>Spirochaetia</taxon>
        <taxon>Spirochaetales</taxon>
        <taxon>Borreliaceae</taxon>
        <taxon>Borrelia</taxon>
        <taxon>Borrelia nietonii</taxon>
    </lineage>
</organism>
<dbReference type="HOGENOM" id="CLU_111029_0_0_12"/>
<dbReference type="InterPro" id="IPR058551">
    <property type="entry name" value="Plasmid_parti_C"/>
</dbReference>
<evidence type="ECO:0000313" key="3">
    <source>
        <dbReference type="EMBL" id="AHH04497.1"/>
    </source>
</evidence>
<dbReference type="InterPro" id="IPR002596">
    <property type="entry name" value="Plasmid_parti"/>
</dbReference>
<dbReference type="InterPro" id="IPR058550">
    <property type="entry name" value="Plasmid_parti_N"/>
</dbReference>
<gene>
    <name evidence="3" type="ORF">BHY_1547</name>
</gene>
<dbReference type="AlphaFoldDB" id="W5SC32"/>
<keyword evidence="3" id="KW-0614">Plasmid</keyword>
<name>W5SC32_9SPIR</name>
<dbReference type="Pfam" id="PF01672">
    <property type="entry name" value="Plasmid_parti_N"/>
    <property type="match status" value="1"/>
</dbReference>